<keyword evidence="6" id="KW-1185">Reference proteome</keyword>
<dbReference type="InterPro" id="IPR050834">
    <property type="entry name" value="Glycosyltransf_2"/>
</dbReference>
<evidence type="ECO:0000256" key="1">
    <source>
        <dbReference type="ARBA" id="ARBA00006739"/>
    </source>
</evidence>
<evidence type="ECO:0000313" key="6">
    <source>
        <dbReference type="Proteomes" id="UP000198816"/>
    </source>
</evidence>
<proteinExistence type="inferred from homology"/>
<accession>A0A1H2QBB7</accession>
<evidence type="ECO:0000256" key="2">
    <source>
        <dbReference type="ARBA" id="ARBA00022676"/>
    </source>
</evidence>
<dbReference type="SUPFAM" id="SSF53448">
    <property type="entry name" value="Nucleotide-diphospho-sugar transferases"/>
    <property type="match status" value="1"/>
</dbReference>
<dbReference type="PANTHER" id="PTHR43685:SF5">
    <property type="entry name" value="GLYCOSYLTRANSFERASE EPSE-RELATED"/>
    <property type="match status" value="1"/>
</dbReference>
<dbReference type="Pfam" id="PF00535">
    <property type="entry name" value="Glycos_transf_2"/>
    <property type="match status" value="1"/>
</dbReference>
<dbReference type="InterPro" id="IPR029044">
    <property type="entry name" value="Nucleotide-diphossugar_trans"/>
</dbReference>
<comment type="similarity">
    <text evidence="1">Belongs to the glycosyltransferase 2 family.</text>
</comment>
<feature type="domain" description="Glycosyltransferase 2-like" evidence="4">
    <location>
        <begin position="9"/>
        <end position="169"/>
    </location>
</feature>
<name>A0A1H2QBB7_THIRO</name>
<protein>
    <submittedName>
        <fullName evidence="5">Glycosyl transferase family 2</fullName>
    </submittedName>
</protein>
<keyword evidence="2" id="KW-0328">Glycosyltransferase</keyword>
<dbReference type="STRING" id="1058.SAMN05421783_101200"/>
<dbReference type="OrthoDB" id="5782309at2"/>
<evidence type="ECO:0000313" key="5">
    <source>
        <dbReference type="EMBL" id="SDW04385.1"/>
    </source>
</evidence>
<dbReference type="EMBL" id="FNNZ01000001">
    <property type="protein sequence ID" value="SDW04385.1"/>
    <property type="molecule type" value="Genomic_DNA"/>
</dbReference>
<dbReference type="Proteomes" id="UP000198816">
    <property type="component" value="Unassembled WGS sequence"/>
</dbReference>
<dbReference type="AlphaFoldDB" id="A0A1H2QBB7"/>
<gene>
    <name evidence="5" type="ORF">SAMN05421783_101200</name>
</gene>
<keyword evidence="3 5" id="KW-0808">Transferase</keyword>
<evidence type="ECO:0000256" key="3">
    <source>
        <dbReference type="ARBA" id="ARBA00022679"/>
    </source>
</evidence>
<dbReference type="PANTHER" id="PTHR43685">
    <property type="entry name" value="GLYCOSYLTRANSFERASE"/>
    <property type="match status" value="1"/>
</dbReference>
<dbReference type="RefSeq" id="WP_093027233.1">
    <property type="nucleotide sequence ID" value="NZ_FNNZ01000001.1"/>
</dbReference>
<evidence type="ECO:0000259" key="4">
    <source>
        <dbReference type="Pfam" id="PF00535"/>
    </source>
</evidence>
<dbReference type="GO" id="GO:0016757">
    <property type="term" value="F:glycosyltransferase activity"/>
    <property type="evidence" value="ECO:0007669"/>
    <property type="project" value="UniProtKB-KW"/>
</dbReference>
<reference evidence="6" key="1">
    <citation type="submission" date="2016-10" db="EMBL/GenBank/DDBJ databases">
        <authorList>
            <person name="Varghese N."/>
            <person name="Submissions S."/>
        </authorList>
    </citation>
    <scope>NUCLEOTIDE SEQUENCE [LARGE SCALE GENOMIC DNA]</scope>
    <source>
        <strain evidence="6">DSM 217</strain>
    </source>
</reference>
<organism evidence="5 6">
    <name type="scientific">Thiocapsa roseopersicina</name>
    <dbReference type="NCBI Taxonomy" id="1058"/>
    <lineage>
        <taxon>Bacteria</taxon>
        <taxon>Pseudomonadati</taxon>
        <taxon>Pseudomonadota</taxon>
        <taxon>Gammaproteobacteria</taxon>
        <taxon>Chromatiales</taxon>
        <taxon>Chromatiaceae</taxon>
        <taxon>Thiocapsa</taxon>
    </lineage>
</organism>
<dbReference type="InterPro" id="IPR001173">
    <property type="entry name" value="Glyco_trans_2-like"/>
</dbReference>
<dbReference type="Gene3D" id="3.90.550.10">
    <property type="entry name" value="Spore Coat Polysaccharide Biosynthesis Protein SpsA, Chain A"/>
    <property type="match status" value="1"/>
</dbReference>
<sequence length="326" mass="36363">MMAESPTVSVVMSVHNGARYLAESVESLRAQEGVDFELIVVDDGSTDDTPQMLEAYAQQDDRIRVIYQANTGLTRALIRGCSEARGVFIARQDADDLSLPGRLSAQARLLVSDPSLAFVSCWAEVVGPEGEPLIVHKRPIGCDAATRMLLQRIAGPPGHGSVMFRRDSYESVGGYVEELYYAQDSDLWLRLGVVGKLQYIPRVLYRYRLSPDSISGGGQFMKKDFIDIVNELHTARLTGRSEKPILERAKQLCHQASPRHLAAASIRPSQESQGAALYFIGKCLIDRRDGRSLKYLLQCIKRNPVHGYAWLFLPWAWVLAIGSRRR</sequence>